<dbReference type="PANTHER" id="PTHR43798">
    <property type="entry name" value="MONOACYLGLYCEROL LIPASE"/>
    <property type="match status" value="1"/>
</dbReference>
<dbReference type="InterPro" id="IPR000073">
    <property type="entry name" value="AB_hydrolase_1"/>
</dbReference>
<feature type="domain" description="AB hydrolase-1" evidence="1">
    <location>
        <begin position="15"/>
        <end position="228"/>
    </location>
</feature>
<dbReference type="InterPro" id="IPR029058">
    <property type="entry name" value="AB_hydrolase_fold"/>
</dbReference>
<dbReference type="SUPFAM" id="SSF53474">
    <property type="entry name" value="alpha/beta-Hydrolases"/>
    <property type="match status" value="1"/>
</dbReference>
<dbReference type="OrthoDB" id="5491135at2"/>
<dbReference type="EMBL" id="PQFZ01000021">
    <property type="protein sequence ID" value="POR46935.1"/>
    <property type="molecule type" value="Genomic_DNA"/>
</dbReference>
<dbReference type="InterPro" id="IPR050266">
    <property type="entry name" value="AB_hydrolase_sf"/>
</dbReference>
<protein>
    <submittedName>
        <fullName evidence="2">Pimeloyl-ACP methyl ester carboxylesterase</fullName>
    </submittedName>
</protein>
<reference evidence="2 3" key="1">
    <citation type="submission" date="2018-01" db="EMBL/GenBank/DDBJ databases">
        <title>Genomic Encyclopedia of Type Strains, Phase III (KMG-III): the genomes of soil and plant-associated and newly described type strains.</title>
        <authorList>
            <person name="Whitman W."/>
        </authorList>
    </citation>
    <scope>NUCLEOTIDE SEQUENCE [LARGE SCALE GENOMIC DNA]</scope>
    <source>
        <strain evidence="2 3">1131</strain>
    </source>
</reference>
<comment type="caution">
    <text evidence="2">The sequence shown here is derived from an EMBL/GenBank/DDBJ whole genome shotgun (WGS) entry which is preliminary data.</text>
</comment>
<sequence length="244" mass="26192">MDDADAAPSSRERQPLVLIPGLLNDADLWRDQVSALGDIAACQVADTSQGETLEALAESVLATAPPRFSLAGFSMGGYVAQEIMRRAPDRITRLALLDTSLRADTPERLAARRALDRTAVLPGKFHGFGDRLLGAYLAPSHLKDEVIIGRIRAMTARLGAETFLRQNGIERKDGVAVLRALSCPLLILCGAHDSLTPVADHRAMAALAPHATLVIVPDSGHMTPLENPQAVTQALRSWLEMPVV</sequence>
<keyword evidence="3" id="KW-1185">Reference proteome</keyword>
<accession>A0A2S4LX31</accession>
<dbReference type="RefSeq" id="WP_103720790.1">
    <property type="nucleotide sequence ID" value="NZ_PQFZ01000021.1"/>
</dbReference>
<dbReference type="Pfam" id="PF00561">
    <property type="entry name" value="Abhydrolase_1"/>
    <property type="match status" value="1"/>
</dbReference>
<dbReference type="Proteomes" id="UP000236919">
    <property type="component" value="Unassembled WGS sequence"/>
</dbReference>
<gene>
    <name evidence="2" type="ORF">CYD53_12119</name>
</gene>
<evidence type="ECO:0000313" key="2">
    <source>
        <dbReference type="EMBL" id="POR46935.1"/>
    </source>
</evidence>
<dbReference type="PRINTS" id="PR00111">
    <property type="entry name" value="ABHYDROLASE"/>
</dbReference>
<organism evidence="2 3">
    <name type="scientific">Bosea psychrotolerans</name>
    <dbReference type="NCBI Taxonomy" id="1871628"/>
    <lineage>
        <taxon>Bacteria</taxon>
        <taxon>Pseudomonadati</taxon>
        <taxon>Pseudomonadota</taxon>
        <taxon>Alphaproteobacteria</taxon>
        <taxon>Hyphomicrobiales</taxon>
        <taxon>Boseaceae</taxon>
        <taxon>Bosea</taxon>
    </lineage>
</organism>
<dbReference type="Gene3D" id="3.40.50.1820">
    <property type="entry name" value="alpha/beta hydrolase"/>
    <property type="match status" value="1"/>
</dbReference>
<name>A0A2S4LX31_9HYPH</name>
<evidence type="ECO:0000313" key="3">
    <source>
        <dbReference type="Proteomes" id="UP000236919"/>
    </source>
</evidence>
<evidence type="ECO:0000259" key="1">
    <source>
        <dbReference type="Pfam" id="PF00561"/>
    </source>
</evidence>
<proteinExistence type="predicted"/>
<dbReference type="AlphaFoldDB" id="A0A2S4LX31"/>